<evidence type="ECO:0000259" key="13">
    <source>
        <dbReference type="SMART" id="SM01003"/>
    </source>
</evidence>
<keyword evidence="11" id="KW-0479">Metal-binding</keyword>
<comment type="pathway">
    <text evidence="1">Amino-acid degradation; L-alanine degradation via dehydrogenase pathway; NH(3) and pyruvate from L-alanine: step 1/1.</text>
</comment>
<dbReference type="EC" id="1.4.1.1" evidence="7"/>
<dbReference type="EMBL" id="CP006682">
    <property type="protein sequence ID" value="AHB36650.1"/>
    <property type="molecule type" value="Genomic_DNA"/>
</dbReference>
<proteinExistence type="inferred from homology"/>
<feature type="binding site" evidence="10">
    <location>
        <begin position="238"/>
        <end position="239"/>
    </location>
    <ligand>
        <name>NAD(+)</name>
        <dbReference type="ChEBI" id="CHEBI:57540"/>
    </ligand>
</feature>
<feature type="active site" description="Proton donor/acceptor" evidence="8">
    <location>
        <position position="95"/>
    </location>
</feature>
<dbReference type="Pfam" id="PF01262">
    <property type="entry name" value="AlaDh_PNT_C"/>
    <property type="match status" value="1"/>
</dbReference>
<keyword evidence="10" id="KW-0547">Nucleotide-binding</keyword>
<dbReference type="KEGG" id="sapi:SAPIS_v1c08050"/>
<dbReference type="RefSeq" id="WP_023789949.1">
    <property type="nucleotide sequence ID" value="NC_022998.1"/>
</dbReference>
<dbReference type="PANTHER" id="PTHR42795:SF1">
    <property type="entry name" value="ALANINE DEHYDROGENASE"/>
    <property type="match status" value="1"/>
</dbReference>
<feature type="binding site" evidence="10">
    <location>
        <position position="219"/>
    </location>
    <ligand>
        <name>NAD(+)</name>
        <dbReference type="ChEBI" id="CHEBI:57540"/>
    </ligand>
</feature>
<feature type="binding site" evidence="9">
    <location>
        <position position="74"/>
    </location>
    <ligand>
        <name>substrate</name>
    </ligand>
</feature>
<dbReference type="OrthoDB" id="9804592at2"/>
<keyword evidence="15" id="KW-1185">Reference proteome</keyword>
<dbReference type="SUPFAM" id="SSF52283">
    <property type="entry name" value="Formate/glycerate dehydrogenase catalytic domain-like"/>
    <property type="match status" value="1"/>
</dbReference>
<dbReference type="InterPro" id="IPR008141">
    <property type="entry name" value="Ala_DH"/>
</dbReference>
<dbReference type="FunFam" id="3.40.50.720:FF:000433">
    <property type="entry name" value="Alanine dehydrogenase 1"/>
    <property type="match status" value="1"/>
</dbReference>
<name>V5RLE7_SPIAP</name>
<comment type="function">
    <text evidence="6">May play a role in cell wall synthesis as L-alanine is an important constituent of the peptidoglycan layer.</text>
</comment>
<comment type="similarity">
    <text evidence="2 7">Belongs to the AlaDH/PNT family.</text>
</comment>
<evidence type="ECO:0000259" key="12">
    <source>
        <dbReference type="SMART" id="SM01002"/>
    </source>
</evidence>
<dbReference type="PANTHER" id="PTHR42795">
    <property type="entry name" value="ALANINE DEHYDROGENASE"/>
    <property type="match status" value="1"/>
</dbReference>
<keyword evidence="3 7" id="KW-0560">Oxidoreductase</keyword>
<dbReference type="Proteomes" id="UP000018550">
    <property type="component" value="Chromosome"/>
</dbReference>
<evidence type="ECO:0000256" key="4">
    <source>
        <dbReference type="ARBA" id="ARBA00023027"/>
    </source>
</evidence>
<dbReference type="AlphaFoldDB" id="V5RLE7"/>
<sequence>MKIGIPKEIKPQENRVAITPAGVKELIKNNHQVFVEKSAGIGSGFCDEDYKLAGAKIIDDAAEVWKNDMIIKVKEPLKSEYKYLYEGQIVFTYLHLASDKVLTEELLKAKVTSIAYETIQTPDGAIPLLRPMSEVAGRLAVINGMYFMFKTNGGSGLLMNGTPGTDRAKVTVIGGGVAGKAAARMAAAIDCDVTVIENCERKIRELHDLFGNKVQILKSNHYNIEKSVVVSDLVISTVLVPGASAPKLVTEDMVKKMQKDSIIVDVAIDQGGSVETIDHATTHENPTFRVHDVIHYSVANMPGAVPKTSTIALTNATIQYVIEIANNDIKKLIKSNEQIKKGIQTIEGKLVFKGVADAHGMSLTDIDQI</sequence>
<feature type="domain" description="Alanine dehydrogenase/pyridine nucleotide transhydrogenase NAD(H)-binding" evidence="12">
    <location>
        <begin position="148"/>
        <end position="297"/>
    </location>
</feature>
<dbReference type="GO" id="GO:0000166">
    <property type="term" value="F:nucleotide binding"/>
    <property type="evidence" value="ECO:0007669"/>
    <property type="project" value="UniProtKB-KW"/>
</dbReference>
<evidence type="ECO:0000313" key="15">
    <source>
        <dbReference type="Proteomes" id="UP000018550"/>
    </source>
</evidence>
<dbReference type="HOGENOM" id="CLU_003376_3_0_14"/>
<reference evidence="14 15" key="1">
    <citation type="journal article" date="2014" name="Genome Announc.">
        <title>Complete Genome Sequence of Spiroplasma apis B31T (ATCC 33834), a Bacterium Associated with May Disease of Honeybees (Apis mellifera).</title>
        <authorList>
            <person name="Ku C."/>
            <person name="Lo W.S."/>
            <person name="Chen L.L."/>
            <person name="Kuo C.H."/>
        </authorList>
    </citation>
    <scope>NUCLEOTIDE SEQUENCE [LARGE SCALE GENOMIC DNA]</scope>
    <source>
        <strain evidence="14">B31</strain>
    </source>
</reference>
<dbReference type="GO" id="GO:0000286">
    <property type="term" value="F:alanine dehydrogenase activity"/>
    <property type="evidence" value="ECO:0007669"/>
    <property type="project" value="UniProtKB-UniRule"/>
</dbReference>
<feature type="binding site" evidence="11">
    <location>
        <position position="323"/>
    </location>
    <ligand>
        <name>Mg(2+)</name>
        <dbReference type="ChEBI" id="CHEBI:18420"/>
    </ligand>
</feature>
<dbReference type="InterPro" id="IPR036291">
    <property type="entry name" value="NAD(P)-bd_dom_sf"/>
</dbReference>
<feature type="binding site" evidence="10">
    <location>
        <position position="202"/>
    </location>
    <ligand>
        <name>NAD(+)</name>
        <dbReference type="ChEBI" id="CHEBI:57540"/>
    </ligand>
</feature>
<feature type="domain" description="Alanine dehydrogenase/pyridine nucleotide transhydrogenase N-terminal" evidence="13">
    <location>
        <begin position="4"/>
        <end position="136"/>
    </location>
</feature>
<evidence type="ECO:0000256" key="2">
    <source>
        <dbReference type="ARBA" id="ARBA00005689"/>
    </source>
</evidence>
<protein>
    <recommendedName>
        <fullName evidence="7">Alanine dehydrogenase</fullName>
        <ecNumber evidence="7">1.4.1.1</ecNumber>
    </recommendedName>
</protein>
<dbReference type="CDD" id="cd05305">
    <property type="entry name" value="L-AlaDH"/>
    <property type="match status" value="1"/>
</dbReference>
<dbReference type="NCBIfam" id="TIGR00518">
    <property type="entry name" value="alaDH"/>
    <property type="match status" value="1"/>
</dbReference>
<feature type="binding site" evidence="10">
    <location>
        <begin position="298"/>
        <end position="301"/>
    </location>
    <ligand>
        <name>NAD(+)</name>
        <dbReference type="ChEBI" id="CHEBI:57540"/>
    </ligand>
</feature>
<evidence type="ECO:0000256" key="7">
    <source>
        <dbReference type="PIRNR" id="PIRNR000183"/>
    </source>
</evidence>
<dbReference type="SMART" id="SM01002">
    <property type="entry name" value="AlaDh_PNT_C"/>
    <property type="match status" value="1"/>
</dbReference>
<feature type="binding site" evidence="9">
    <location>
        <position position="15"/>
    </location>
    <ligand>
        <name>substrate</name>
    </ligand>
</feature>
<evidence type="ECO:0000256" key="8">
    <source>
        <dbReference type="PIRSR" id="PIRSR000183-1"/>
    </source>
</evidence>
<dbReference type="Gene3D" id="3.40.50.720">
    <property type="entry name" value="NAD(P)-binding Rossmann-like Domain"/>
    <property type="match status" value="2"/>
</dbReference>
<dbReference type="PIRSF" id="PIRSF000183">
    <property type="entry name" value="Alanine_dh"/>
    <property type="match status" value="1"/>
</dbReference>
<organism evidence="14 15">
    <name type="scientific">Spiroplasma apis B31</name>
    <dbReference type="NCBI Taxonomy" id="1276258"/>
    <lineage>
        <taxon>Bacteria</taxon>
        <taxon>Bacillati</taxon>
        <taxon>Mycoplasmatota</taxon>
        <taxon>Mollicutes</taxon>
        <taxon>Entomoplasmatales</taxon>
        <taxon>Spiroplasmataceae</taxon>
        <taxon>Spiroplasma</taxon>
    </lineage>
</organism>
<gene>
    <name evidence="14" type="primary">ald</name>
    <name evidence="14" type="ORF">SAPIS_v1c08050</name>
</gene>
<dbReference type="GO" id="GO:0005886">
    <property type="term" value="C:plasma membrane"/>
    <property type="evidence" value="ECO:0007669"/>
    <property type="project" value="TreeGrafter"/>
</dbReference>
<evidence type="ECO:0000256" key="3">
    <source>
        <dbReference type="ARBA" id="ARBA00023002"/>
    </source>
</evidence>
<dbReference type="SMART" id="SM01003">
    <property type="entry name" value="AlaDh_PNT_N"/>
    <property type="match status" value="1"/>
</dbReference>
<evidence type="ECO:0000256" key="9">
    <source>
        <dbReference type="PIRSR" id="PIRSR000183-2"/>
    </source>
</evidence>
<keyword evidence="4 7" id="KW-0520">NAD</keyword>
<evidence type="ECO:0000256" key="11">
    <source>
        <dbReference type="PIRSR" id="PIRSR000183-4"/>
    </source>
</evidence>
<dbReference type="STRING" id="1276258.SAPIS_v1c08050"/>
<evidence type="ECO:0000313" key="14">
    <source>
        <dbReference type="EMBL" id="AHB36650.1"/>
    </source>
</evidence>
<dbReference type="Pfam" id="PF05222">
    <property type="entry name" value="AlaDh_PNT_N"/>
    <property type="match status" value="1"/>
</dbReference>
<evidence type="ECO:0000256" key="10">
    <source>
        <dbReference type="PIRSR" id="PIRSR000183-3"/>
    </source>
</evidence>
<dbReference type="PATRIC" id="fig|1276258.3.peg.825"/>
<dbReference type="InterPro" id="IPR007698">
    <property type="entry name" value="AlaDH/PNT_NAD(H)-bd"/>
</dbReference>
<dbReference type="eggNOG" id="COG0686">
    <property type="taxonomic scope" value="Bacteria"/>
</dbReference>
<evidence type="ECO:0000256" key="6">
    <source>
        <dbReference type="ARBA" id="ARBA00056662"/>
    </source>
</evidence>
<dbReference type="InterPro" id="IPR007886">
    <property type="entry name" value="AlaDH/PNT_N"/>
</dbReference>
<keyword evidence="11" id="KW-0460">Magnesium</keyword>
<dbReference type="GO" id="GO:0042853">
    <property type="term" value="P:L-alanine catabolic process"/>
    <property type="evidence" value="ECO:0007669"/>
    <property type="project" value="InterPro"/>
</dbReference>
<comment type="catalytic activity">
    <reaction evidence="5 7">
        <text>L-alanine + NAD(+) + H2O = pyruvate + NH4(+) + NADH + H(+)</text>
        <dbReference type="Rhea" id="RHEA:18405"/>
        <dbReference type="ChEBI" id="CHEBI:15361"/>
        <dbReference type="ChEBI" id="CHEBI:15377"/>
        <dbReference type="ChEBI" id="CHEBI:15378"/>
        <dbReference type="ChEBI" id="CHEBI:28938"/>
        <dbReference type="ChEBI" id="CHEBI:57540"/>
        <dbReference type="ChEBI" id="CHEBI:57945"/>
        <dbReference type="ChEBI" id="CHEBI:57972"/>
        <dbReference type="EC" id="1.4.1.1"/>
    </reaction>
</comment>
<evidence type="ECO:0000256" key="5">
    <source>
        <dbReference type="ARBA" id="ARBA00049277"/>
    </source>
</evidence>
<feature type="active site" description="Proton donor/acceptor" evidence="8">
    <location>
        <position position="269"/>
    </location>
</feature>
<comment type="cofactor">
    <cofactor evidence="11">
        <name>Mg(2+)</name>
        <dbReference type="ChEBI" id="CHEBI:18420"/>
    </cofactor>
    <text evidence="11">Binds 1 Mg(2+) ion per subunit.</text>
</comment>
<dbReference type="GO" id="GO:0046872">
    <property type="term" value="F:metal ion binding"/>
    <property type="evidence" value="ECO:0007669"/>
    <property type="project" value="UniProtKB-KW"/>
</dbReference>
<evidence type="ECO:0000256" key="1">
    <source>
        <dbReference type="ARBA" id="ARBA00005206"/>
    </source>
</evidence>
<dbReference type="SUPFAM" id="SSF51735">
    <property type="entry name" value="NAD(P)-binding Rossmann-fold domains"/>
    <property type="match status" value="1"/>
</dbReference>
<feature type="binding site" evidence="10">
    <location>
        <begin position="266"/>
        <end position="269"/>
    </location>
    <ligand>
        <name>NAD(+)</name>
        <dbReference type="ChEBI" id="CHEBI:57540"/>
    </ligand>
</feature>
<accession>V5RLE7</accession>
<feature type="binding site" evidence="10">
    <location>
        <position position="133"/>
    </location>
    <ligand>
        <name>NAD(+)</name>
        <dbReference type="ChEBI" id="CHEBI:57540"/>
    </ligand>
</feature>